<sequence>MAHGLVAAGRTYDNSIHVRNGCNFLISKQLSGGGWGESYHSSENEDYVHSASPHAVGTAWAMLALIYSGQTERDPEPLYRSTKQLIKMQMETGDFPQQEHVGCFNSSLYFNYPNYRNLFPIWALGEFRCRLLGMKK</sequence>
<dbReference type="GO" id="GO:0005811">
    <property type="term" value="C:lipid droplet"/>
    <property type="evidence" value="ECO:0007669"/>
    <property type="project" value="InterPro"/>
</dbReference>
<dbReference type="SUPFAM" id="SSF48239">
    <property type="entry name" value="Terpenoid cyclases/Protein prenyltransferases"/>
    <property type="match status" value="1"/>
</dbReference>
<proteinExistence type="predicted"/>
<dbReference type="PANTHER" id="PTHR11764:SF88">
    <property type="entry name" value="ACHILLEOL B SYNTHASE"/>
    <property type="match status" value="1"/>
</dbReference>
<dbReference type="Gene3D" id="1.50.10.20">
    <property type="match status" value="1"/>
</dbReference>
<name>A0A9R0WH94_TRITD</name>
<dbReference type="InterPro" id="IPR032696">
    <property type="entry name" value="SQ_cyclase_C"/>
</dbReference>
<organism evidence="3 4">
    <name type="scientific">Triticum turgidum subsp. durum</name>
    <name type="common">Durum wheat</name>
    <name type="synonym">Triticum durum</name>
    <dbReference type="NCBI Taxonomy" id="4567"/>
    <lineage>
        <taxon>Eukaryota</taxon>
        <taxon>Viridiplantae</taxon>
        <taxon>Streptophyta</taxon>
        <taxon>Embryophyta</taxon>
        <taxon>Tracheophyta</taxon>
        <taxon>Spermatophyta</taxon>
        <taxon>Magnoliopsida</taxon>
        <taxon>Liliopsida</taxon>
        <taxon>Poales</taxon>
        <taxon>Poaceae</taxon>
        <taxon>BOP clade</taxon>
        <taxon>Pooideae</taxon>
        <taxon>Triticodae</taxon>
        <taxon>Triticeae</taxon>
        <taxon>Triticinae</taxon>
        <taxon>Triticum</taxon>
    </lineage>
</organism>
<dbReference type="Pfam" id="PF13243">
    <property type="entry name" value="SQHop_cyclase_C"/>
    <property type="match status" value="1"/>
</dbReference>
<dbReference type="PANTHER" id="PTHR11764">
    <property type="entry name" value="TERPENE CYCLASE/MUTASE FAMILY MEMBER"/>
    <property type="match status" value="1"/>
</dbReference>
<reference evidence="3 4" key="1">
    <citation type="submission" date="2017-09" db="EMBL/GenBank/DDBJ databases">
        <authorList>
            <consortium name="International Durum Wheat Genome Sequencing Consortium (IDWGSC)"/>
            <person name="Milanesi L."/>
        </authorList>
    </citation>
    <scope>NUCLEOTIDE SEQUENCE [LARGE SCALE GENOMIC DNA]</scope>
    <source>
        <strain evidence="4">cv. Svevo</strain>
    </source>
</reference>
<gene>
    <name evidence="3" type="ORF">TRITD_4Bv1G205780</name>
</gene>
<evidence type="ECO:0000313" key="3">
    <source>
        <dbReference type="EMBL" id="VAI11677.1"/>
    </source>
</evidence>
<feature type="domain" description="Squalene cyclase C-terminal" evidence="2">
    <location>
        <begin position="4"/>
        <end position="128"/>
    </location>
</feature>
<dbReference type="AlphaFoldDB" id="A0A9R0WH94"/>
<dbReference type="InterPro" id="IPR008930">
    <property type="entry name" value="Terpenoid_cyclase/PrenylTrfase"/>
</dbReference>
<accession>A0A9R0WH94</accession>
<dbReference type="Proteomes" id="UP000324705">
    <property type="component" value="Chromosome 4B"/>
</dbReference>
<keyword evidence="1" id="KW-0677">Repeat</keyword>
<evidence type="ECO:0000259" key="2">
    <source>
        <dbReference type="Pfam" id="PF13243"/>
    </source>
</evidence>
<dbReference type="Gramene" id="TRITD4Bv1G205780.1">
    <property type="protein sequence ID" value="TRITD4Bv1G205780.1"/>
    <property type="gene ID" value="TRITD4Bv1G205780"/>
</dbReference>
<protein>
    <recommendedName>
        <fullName evidence="2">Squalene cyclase C-terminal domain-containing protein</fullName>
    </recommendedName>
</protein>
<dbReference type="EMBL" id="LT934118">
    <property type="protein sequence ID" value="VAI11677.1"/>
    <property type="molecule type" value="Genomic_DNA"/>
</dbReference>
<evidence type="ECO:0000313" key="4">
    <source>
        <dbReference type="Proteomes" id="UP000324705"/>
    </source>
</evidence>
<dbReference type="GO" id="GO:0016104">
    <property type="term" value="P:triterpenoid biosynthetic process"/>
    <property type="evidence" value="ECO:0007669"/>
    <property type="project" value="InterPro"/>
</dbReference>
<dbReference type="InterPro" id="IPR018333">
    <property type="entry name" value="Squalene_cyclase"/>
</dbReference>
<dbReference type="GO" id="GO:0016866">
    <property type="term" value="F:intramolecular transferase activity"/>
    <property type="evidence" value="ECO:0007669"/>
    <property type="project" value="InterPro"/>
</dbReference>
<keyword evidence="4" id="KW-1185">Reference proteome</keyword>
<evidence type="ECO:0000256" key="1">
    <source>
        <dbReference type="ARBA" id="ARBA00022737"/>
    </source>
</evidence>